<reference evidence="4" key="1">
    <citation type="submission" date="2020-01" db="EMBL/GenBank/DDBJ databases">
        <title>Insect and environment-associated Actinomycetes.</title>
        <authorList>
            <person name="Currrie C."/>
            <person name="Chevrette M."/>
            <person name="Carlson C."/>
            <person name="Stubbendieck R."/>
            <person name="Wendt-Pienkowski E."/>
        </authorList>
    </citation>
    <scope>NUCLEOTIDE SEQUENCE</scope>
    <source>
        <strain evidence="4">SID14436</strain>
    </source>
</reference>
<evidence type="ECO:0000259" key="2">
    <source>
        <dbReference type="Pfam" id="PF04738"/>
    </source>
</evidence>
<feature type="compositionally biased region" description="Polar residues" evidence="1">
    <location>
        <begin position="7"/>
        <end position="16"/>
    </location>
</feature>
<sequence length="1001" mass="109165">MIRVSAFQLTPPSSSWPAVGADGSPDAAACRAWIESVWTDDARAAPIELASPVLADSVRRVLTSGARPSRTIRTAAALMRYVLRMQYRATPFGLFAGPAPLRLGPTARVRLGTDHRAFASADAEWLHDVITALERDPHLLRHLQVIADPTCTVRGTRIDVPYQPGPDGPTETTLRRTRAAEKVLALAQTPATVGDIVEKLHAEYPDAPLETITAMVSDLIAHRVLLTSLHAPMTSEDALGHLLEQLDSACATPLPPTVSTLRRLHEFLVQHDDAAPAEQRALRTQATAAMAELSGMAGGGLAMNLRPDCDIVLPEAVTQEAARALETIARITPFPHGTSAWADYRVRFLERYSMGKIVPLRDLTDPDTGLGFPVAYRGTVLKRPVLATTPRDEYLLTLAQNAALDRRMEVELTARDIEALTVDEPLQVPAHVELCYMVLAETPRDLDQGDFELSVAGLSLAAGTITGRFLSTLDHRDRDRMAAAYAGLPTLTQGAERAQVSGPPLKVSTYNVSRAPAVVPHLLSVGEYNPTATLNLDDLGVIADAERLYLVALSTGQLLEPSVMNAVEVSNFTHPLIRFVCELHRSHSAVLIPFAWGAASRLPFLPEIRVGRTILSPARWRLRAADLDASRSWMKALMDWRVRYGVPQAVYVGEDDRRLRLDLDVPAHQYLLHAELERRHTVVLHEAPPESQLGWIGRAHEVTASFASDQASPPPQCRPLAIHGRDSGRLPGGAERAYLKVYGSTNRAEEVLTNHLPRLLLDFGAEPPTMWFIRYADPDNHLRIRLRLDDADTFGEAAKLVAAWASELRSEGLIHHVQWDTDEPETGRYGSGALLEAAERYFEADSAAAIAQFRIALPANLRPAVTAASMVDIAVALLGSQESGWRWLTKHISKDEGAALPRDVQALAVRLADPDTSAAVLREYPAGGHVAGMWALRRRALREYGRALGTAGIGPASVLPSLLHMHHNRAAGVNPAAEAACRRLARSASLSWIERTEGAPR</sequence>
<evidence type="ECO:0000313" key="4">
    <source>
        <dbReference type="EMBL" id="NEA87200.1"/>
    </source>
</evidence>
<protein>
    <submittedName>
        <fullName evidence="4">Lantibiotic dehydratase</fullName>
    </submittedName>
</protein>
<organism evidence="4">
    <name type="scientific">Streptomyces sp. SID14436</name>
    <dbReference type="NCBI Taxonomy" id="2706070"/>
    <lineage>
        <taxon>Bacteria</taxon>
        <taxon>Bacillati</taxon>
        <taxon>Actinomycetota</taxon>
        <taxon>Actinomycetes</taxon>
        <taxon>Kitasatosporales</taxon>
        <taxon>Streptomycetaceae</taxon>
        <taxon>Streptomyces</taxon>
    </lineage>
</organism>
<evidence type="ECO:0000256" key="1">
    <source>
        <dbReference type="SAM" id="MobiDB-lite"/>
    </source>
</evidence>
<feature type="region of interest" description="Disordered" evidence="1">
    <location>
        <begin position="1"/>
        <end position="21"/>
    </location>
</feature>
<name>A0A6G3QVI7_9ACTN</name>
<dbReference type="Pfam" id="PF04738">
    <property type="entry name" value="Lant_dehydr_N"/>
    <property type="match status" value="1"/>
</dbReference>
<dbReference type="AlphaFoldDB" id="A0A6G3QVI7"/>
<accession>A0A6G3QVI7</accession>
<dbReference type="InterPro" id="IPR006827">
    <property type="entry name" value="Lant_deHydtase_N"/>
</dbReference>
<feature type="domain" description="Thiopeptide-type bacteriocin biosynthesis" evidence="3">
    <location>
        <begin position="738"/>
        <end position="987"/>
    </location>
</feature>
<comment type="caution">
    <text evidence="4">The sequence shown here is derived from an EMBL/GenBank/DDBJ whole genome shotgun (WGS) entry which is preliminary data.</text>
</comment>
<dbReference type="NCBIfam" id="TIGR03891">
    <property type="entry name" value="thiopep_ocin"/>
    <property type="match status" value="1"/>
</dbReference>
<feature type="domain" description="Lantibiotic dehydratase N-terminal" evidence="2">
    <location>
        <begin position="45"/>
        <end position="672"/>
    </location>
</feature>
<gene>
    <name evidence="4" type="ORF">G3I53_14395</name>
</gene>
<dbReference type="Pfam" id="PF14028">
    <property type="entry name" value="Lant_dehydr_C"/>
    <property type="match status" value="1"/>
</dbReference>
<dbReference type="EMBL" id="JAAGMD010000421">
    <property type="protein sequence ID" value="NEA87200.1"/>
    <property type="molecule type" value="Genomic_DNA"/>
</dbReference>
<dbReference type="InterPro" id="IPR023809">
    <property type="entry name" value="Thiopep_bacteriocin_synth_dom"/>
</dbReference>
<evidence type="ECO:0000259" key="3">
    <source>
        <dbReference type="Pfam" id="PF14028"/>
    </source>
</evidence>
<proteinExistence type="predicted"/>